<dbReference type="AlphaFoldDB" id="A0A445MZ61"/>
<dbReference type="Gene3D" id="3.40.800.20">
    <property type="entry name" value="Histone deacetylase domain"/>
    <property type="match status" value="1"/>
</dbReference>
<protein>
    <submittedName>
        <fullName evidence="3">Histone deacetylase family protein</fullName>
    </submittedName>
</protein>
<dbReference type="PANTHER" id="PTHR10625">
    <property type="entry name" value="HISTONE DEACETYLASE HDAC1-RELATED"/>
    <property type="match status" value="1"/>
</dbReference>
<accession>A0A445MZ61</accession>
<sequence length="350" mass="38139">MKKTGILKDIRFINHKTGPGHPESPRRLEVIYAMLEEPDMKDKFPEVPARRAAEEELSLIHTPGYIKMVAATEGREWSSLDPDTSTSAGSYEAALLAAGGLCQAISMVMAGELDNAMALLRPPGHHAESDRGMGFCLFNNVAVAARYAQKFHNLKRVLIADWDLHHGNGTQHSFEDDPTVLYFSTHQYPYYPGTGAFDEAGLGRGEGFTVNVPLRTGCGDTEFVGIFEKILRPIALEFKPELILVSAGFDIHEDDPLGGMRVTPKGFAGLTASIMDIAEQCCGGKVVITLEGGYDLNGLRSSVKEVLRQLAGLSETDHAAMAANADQTVLGNLIKRVSQVHSRYWKGLNP</sequence>
<dbReference type="InterPro" id="IPR023696">
    <property type="entry name" value="Ureohydrolase_dom_sf"/>
</dbReference>
<dbReference type="Pfam" id="PF00850">
    <property type="entry name" value="Hist_deacetyl"/>
    <property type="match status" value="1"/>
</dbReference>
<dbReference type="PANTHER" id="PTHR10625:SF10">
    <property type="entry name" value="HISTONE DEACETYLASE HDAC1"/>
    <property type="match status" value="1"/>
</dbReference>
<reference evidence="3" key="1">
    <citation type="submission" date="2018-01" db="EMBL/GenBank/DDBJ databases">
        <authorList>
            <person name="Regsiter A."/>
            <person name="William W."/>
        </authorList>
    </citation>
    <scope>NUCLEOTIDE SEQUENCE</scope>
    <source>
        <strain evidence="3">TRIP AH-1</strain>
    </source>
</reference>
<feature type="domain" description="Histone deacetylase" evidence="2">
    <location>
        <begin position="21"/>
        <end position="310"/>
    </location>
</feature>
<dbReference type="GO" id="GO:0040029">
    <property type="term" value="P:epigenetic regulation of gene expression"/>
    <property type="evidence" value="ECO:0007669"/>
    <property type="project" value="TreeGrafter"/>
</dbReference>
<dbReference type="EMBL" id="OJIN01000174">
    <property type="protein sequence ID" value="SPD74777.1"/>
    <property type="molecule type" value="Genomic_DNA"/>
</dbReference>
<organism evidence="3">
    <name type="scientific">uncultured Desulfobacterium sp</name>
    <dbReference type="NCBI Taxonomy" id="201089"/>
    <lineage>
        <taxon>Bacteria</taxon>
        <taxon>Pseudomonadati</taxon>
        <taxon>Thermodesulfobacteriota</taxon>
        <taxon>Desulfobacteria</taxon>
        <taxon>Desulfobacterales</taxon>
        <taxon>Desulfobacteriaceae</taxon>
        <taxon>Desulfobacterium</taxon>
        <taxon>environmental samples</taxon>
    </lineage>
</organism>
<dbReference type="InterPro" id="IPR023801">
    <property type="entry name" value="His_deacetylse_dom"/>
</dbReference>
<evidence type="ECO:0000313" key="3">
    <source>
        <dbReference type="EMBL" id="SPD74777.1"/>
    </source>
</evidence>
<evidence type="ECO:0000259" key="2">
    <source>
        <dbReference type="Pfam" id="PF00850"/>
    </source>
</evidence>
<dbReference type="GO" id="GO:0004407">
    <property type="term" value="F:histone deacetylase activity"/>
    <property type="evidence" value="ECO:0007669"/>
    <property type="project" value="TreeGrafter"/>
</dbReference>
<evidence type="ECO:0000256" key="1">
    <source>
        <dbReference type="ARBA" id="ARBA00005947"/>
    </source>
</evidence>
<dbReference type="InterPro" id="IPR000286">
    <property type="entry name" value="HDACs"/>
</dbReference>
<name>A0A445MZ61_9BACT</name>
<dbReference type="InterPro" id="IPR037138">
    <property type="entry name" value="His_deacetylse_dom_sf"/>
</dbReference>
<dbReference type="PRINTS" id="PR01270">
    <property type="entry name" value="HDASUPER"/>
</dbReference>
<comment type="similarity">
    <text evidence="1">Belongs to the histone deacetylase family.</text>
</comment>
<proteinExistence type="inferred from homology"/>
<gene>
    <name evidence="3" type="ORF">PITCH_A330042</name>
</gene>
<dbReference type="SUPFAM" id="SSF52768">
    <property type="entry name" value="Arginase/deacetylase"/>
    <property type="match status" value="1"/>
</dbReference>
<dbReference type="CDD" id="cd09992">
    <property type="entry name" value="HDAC_classII"/>
    <property type="match status" value="1"/>
</dbReference>